<sequence>MEQNAWIERALQPYRDQLNNHKLYEQLSTIEDIQTFMEYHVYAVWDFMSLLKSLQIQLTCTTVPWVPSHTPETARFINEIVLGEESDEDKDGNHMSHFEMYLNAMDQAGASTLKISQFIELIRAGEAVDIAAYKLRLDPAIVNFMRFTFNVINSGKPHLVAAAFTFGREDLIPDMFLAIVKQAEENDAATSYSKLTYYLNRHIELDGDDHGPLALRMIAQLCGENEQKWQEVIEVAQEALQQRIYLWDAIAEEICTKTTKLSEELA</sequence>
<evidence type="ECO:0000313" key="1">
    <source>
        <dbReference type="EMBL" id="SEW27544.1"/>
    </source>
</evidence>
<evidence type="ECO:0000313" key="2">
    <source>
        <dbReference type="Proteomes" id="UP000199437"/>
    </source>
</evidence>
<keyword evidence="2" id="KW-1185">Reference proteome</keyword>
<dbReference type="InterPro" id="IPR016084">
    <property type="entry name" value="Haem_Oase-like_multi-hlx"/>
</dbReference>
<dbReference type="EMBL" id="FOIR01000002">
    <property type="protein sequence ID" value="SEW27544.1"/>
    <property type="molecule type" value="Genomic_DNA"/>
</dbReference>
<protein>
    <recommendedName>
        <fullName evidence="3">DUF3050 domain-containing protein</fullName>
    </recommendedName>
</protein>
<dbReference type="RefSeq" id="WP_090258831.1">
    <property type="nucleotide sequence ID" value="NZ_FOIR01000002.1"/>
</dbReference>
<dbReference type="SUPFAM" id="SSF48613">
    <property type="entry name" value="Heme oxygenase-like"/>
    <property type="match status" value="1"/>
</dbReference>
<dbReference type="Pfam" id="PF11251">
    <property type="entry name" value="DUF3050"/>
    <property type="match status" value="1"/>
</dbReference>
<evidence type="ECO:0008006" key="3">
    <source>
        <dbReference type="Google" id="ProtNLM"/>
    </source>
</evidence>
<dbReference type="AlphaFoldDB" id="A0A1I0QK08"/>
<dbReference type="OrthoDB" id="9791270at2"/>
<proteinExistence type="predicted"/>
<organism evidence="1 2">
    <name type="scientific">Roseivirga pacifica</name>
    <dbReference type="NCBI Taxonomy" id="1267423"/>
    <lineage>
        <taxon>Bacteria</taxon>
        <taxon>Pseudomonadati</taxon>
        <taxon>Bacteroidota</taxon>
        <taxon>Cytophagia</taxon>
        <taxon>Cytophagales</taxon>
        <taxon>Roseivirgaceae</taxon>
        <taxon>Roseivirga</taxon>
    </lineage>
</organism>
<gene>
    <name evidence="1" type="ORF">SAMN05216290_2414</name>
</gene>
<dbReference type="Gene3D" id="1.20.910.10">
    <property type="entry name" value="Heme oxygenase-like"/>
    <property type="match status" value="1"/>
</dbReference>
<dbReference type="GeneID" id="99987114"/>
<reference evidence="2" key="1">
    <citation type="submission" date="2016-10" db="EMBL/GenBank/DDBJ databases">
        <authorList>
            <person name="Varghese N."/>
            <person name="Submissions S."/>
        </authorList>
    </citation>
    <scope>NUCLEOTIDE SEQUENCE [LARGE SCALE GENOMIC DNA]</scope>
    <source>
        <strain evidence="2">CGMCC 1.12402</strain>
    </source>
</reference>
<dbReference type="Proteomes" id="UP000199437">
    <property type="component" value="Unassembled WGS sequence"/>
</dbReference>
<dbReference type="InterPro" id="IPR024423">
    <property type="entry name" value="DUF3050"/>
</dbReference>
<accession>A0A1I0QK08</accession>
<name>A0A1I0QK08_9BACT</name>